<gene>
    <name evidence="1" type="ORF">POPTR_T006100</name>
</gene>
<sequence length="76" mass="9002">MIIKKGFRENSVVCDLLKLLQNSLTFCMWIQTTEMKLEECKATYLSFNFDLQLCLYTFSPTYQQKTRRIGVDGHIR</sequence>
<evidence type="ECO:0000313" key="1">
    <source>
        <dbReference type="EMBL" id="PNS24167.1"/>
    </source>
</evidence>
<proteinExistence type="predicted"/>
<accession>U5FSK1</accession>
<reference evidence="1" key="1">
    <citation type="journal article" date="2006" name="Science">
        <title>The genome of black cottonwood, Populus trichocarpa (Torr. &amp; Gray).</title>
        <authorList>
            <person name="Tuskan G.A."/>
            <person name="Difazio S."/>
            <person name="Jansson S."/>
            <person name="Bohlmann J."/>
            <person name="Grigoriev I."/>
            <person name="Hellsten U."/>
            <person name="Putnam N."/>
            <person name="Ralph S."/>
            <person name="Rombauts S."/>
            <person name="Salamov A."/>
            <person name="Schein J."/>
            <person name="Sterck L."/>
            <person name="Aerts A."/>
            <person name="Bhalerao R.R."/>
            <person name="Bhalerao R.P."/>
            <person name="Blaudez D."/>
            <person name="Boerjan W."/>
            <person name="Brun A."/>
            <person name="Brunner A."/>
            <person name="Busov V."/>
            <person name="Campbell M."/>
            <person name="Carlson J."/>
            <person name="Chalot M."/>
            <person name="Chapman J."/>
            <person name="Chen G.L."/>
            <person name="Cooper D."/>
            <person name="Coutinho P.M."/>
            <person name="Couturier J."/>
            <person name="Covert S."/>
            <person name="Cronk Q."/>
            <person name="Cunningham R."/>
            <person name="Davis J."/>
            <person name="Degroeve S."/>
            <person name="Dejardin A."/>
            <person name="Depamphilis C."/>
            <person name="Detter J."/>
            <person name="Dirks B."/>
            <person name="Dubchak I."/>
            <person name="Duplessis S."/>
            <person name="Ehlting J."/>
            <person name="Ellis B."/>
            <person name="Gendler K."/>
            <person name="Goodstein D."/>
            <person name="Gribskov M."/>
            <person name="Grimwood J."/>
            <person name="Groover A."/>
            <person name="Gunter L."/>
            <person name="Hamberger B."/>
            <person name="Heinze B."/>
            <person name="Helariutta Y."/>
            <person name="Henrissat B."/>
            <person name="Holligan D."/>
            <person name="Holt R."/>
            <person name="Huang W."/>
            <person name="Islam-Faridi N."/>
            <person name="Jones S."/>
            <person name="Jones-Rhoades M."/>
            <person name="Jorgensen R."/>
            <person name="Joshi C."/>
            <person name="Kangasjarvi J."/>
            <person name="Karlsson J."/>
            <person name="Kelleher C."/>
            <person name="Kirkpatrick R."/>
            <person name="Kirst M."/>
            <person name="Kohler A."/>
            <person name="Kalluri U."/>
            <person name="Larimer F."/>
            <person name="Leebens-Mack J."/>
            <person name="Leple J.C."/>
            <person name="Locascio P."/>
            <person name="Lou Y."/>
            <person name="Lucas S."/>
            <person name="Martin F."/>
            <person name="Montanini B."/>
            <person name="Napoli C."/>
            <person name="Nelson D.R."/>
            <person name="Nelson C."/>
            <person name="Nieminen K."/>
            <person name="Nilsson O."/>
            <person name="Pereda V."/>
            <person name="Peter G."/>
            <person name="Philippe R."/>
            <person name="Pilate G."/>
            <person name="Poliakov A."/>
            <person name="Razumovskaya J."/>
            <person name="Richardson P."/>
            <person name="Rinaldi C."/>
            <person name="Ritland K."/>
            <person name="Rouze P."/>
            <person name="Ryaboy D."/>
            <person name="Schmutz J."/>
            <person name="Schrader J."/>
            <person name="Segerman B."/>
            <person name="Shin H."/>
            <person name="Siddiqui A."/>
            <person name="Sterky F."/>
            <person name="Terry A."/>
            <person name="Tsai C.J."/>
            <person name="Uberbacher E."/>
            <person name="Unneberg P."/>
            <person name="Vahala J."/>
            <person name="Wall K."/>
            <person name="Wessler S."/>
            <person name="Yang G."/>
            <person name="Yin T."/>
            <person name="Douglas C."/>
            <person name="Marra M."/>
            <person name="Sandberg G."/>
            <person name="Van de Peer Y."/>
            <person name="Rokhsar D."/>
        </authorList>
    </citation>
    <scope>NUCLEOTIDE SEQUENCE [LARGE SCALE GENOMIC DNA]</scope>
    <source>
        <strain evidence="1">Nisqually-1</strain>
    </source>
</reference>
<reference evidence="1" key="2">
    <citation type="submission" date="2017-07" db="EMBL/GenBank/DDBJ databases">
        <title>WGS assembly of Populus trichocarpa.</title>
        <authorList>
            <person name="Tuskan G."/>
            <person name="Difazio S."/>
            <person name="Jansson S."/>
            <person name="Bohlmann J."/>
            <person name="Grigoriev I."/>
            <person name="Hellsten U."/>
            <person name="Putnam N."/>
            <person name="Ralph S."/>
            <person name="Rombauts S."/>
            <person name="Salamov A."/>
            <person name="Schein J."/>
            <person name="Sterck L."/>
            <person name="Aerts A."/>
            <person name="Bhalerao R."/>
            <person name="Bhalerao R."/>
            <person name="Blaudez D."/>
            <person name="Boerjan W."/>
            <person name="Brun A."/>
            <person name="Brunner A."/>
            <person name="Busov V."/>
            <person name="Campbell M."/>
            <person name="Carlson J."/>
            <person name="Chalot M."/>
            <person name="Chapman J."/>
            <person name="Chen G."/>
            <person name="Cooper D."/>
            <person name="Coutinho P."/>
            <person name="Couturier J."/>
            <person name="Covert S."/>
            <person name="Cronk Q."/>
            <person name="Cunningham R."/>
            <person name="Davis J."/>
            <person name="Degroeve S."/>
            <person name="Dejardin A."/>
            <person name="Depamphilis C."/>
            <person name="Detter J."/>
            <person name="Dirks B."/>
            <person name="Dubchak I."/>
            <person name="Duplessis S."/>
            <person name="Ehlting J."/>
            <person name="Ellis B."/>
            <person name="Gendler K."/>
            <person name="Goodstein D."/>
            <person name="Gribskov M."/>
            <person name="Grimwood J."/>
            <person name="Groover A."/>
            <person name="Gunter L."/>
            <person name="Hamberger B."/>
            <person name="Heinze B."/>
            <person name="Helariutta Y."/>
            <person name="Henrissat B."/>
            <person name="Holligan D."/>
            <person name="Holt R."/>
            <person name="Huang W."/>
            <person name="Islam-Faridi N."/>
            <person name="Jones S."/>
            <person name="Jones-Rhoades M."/>
            <person name="Jorgensen R."/>
            <person name="Joshi C."/>
            <person name="Kangasjarvi J."/>
            <person name="Karlsson J."/>
            <person name="Kelleher C."/>
            <person name="Kirkpatrick R."/>
            <person name="Kirst M."/>
            <person name="Kohler A."/>
            <person name="Kalluri U."/>
            <person name="Larimer F."/>
            <person name="Leebens-Mack J."/>
            <person name="Leple J."/>
            <person name="Locascio P."/>
            <person name="Lou Y."/>
            <person name="Lucas S."/>
            <person name="Martin F."/>
            <person name="Montanini B."/>
            <person name="Napoli C."/>
            <person name="Nelson D."/>
            <person name="Nelson C."/>
            <person name="Nieminen K."/>
            <person name="Nilsson O."/>
            <person name="Pereda V."/>
            <person name="Peter G."/>
            <person name="Philippe R."/>
            <person name="Pilate G."/>
            <person name="Poliakov A."/>
            <person name="Razumovskaya J."/>
            <person name="Richardson P."/>
            <person name="Rinaldi C."/>
            <person name="Ritland K."/>
            <person name="Rouze P."/>
            <person name="Ryaboy D."/>
            <person name="Schmutz J."/>
            <person name="Schrader J."/>
            <person name="Segerman B."/>
            <person name="Shin H."/>
            <person name="Siddiqui A."/>
            <person name="Sterky F."/>
            <person name="Terry A."/>
            <person name="Tsai C."/>
            <person name="Uberbacher E."/>
            <person name="Unneberg P."/>
            <person name="Vahala J."/>
            <person name="Wall K."/>
            <person name="Wessler S."/>
            <person name="Yang G."/>
            <person name="Yin T."/>
            <person name="Douglas C."/>
            <person name="Marra M."/>
            <person name="Sandberg G."/>
            <person name="Van De Peer Y."/>
            <person name="Rokhsar D."/>
        </authorList>
    </citation>
    <scope>NUCLEOTIDE SEQUENCE</scope>
    <source>
        <strain evidence="1">Nisqually-1</strain>
    </source>
</reference>
<organism evidence="1">
    <name type="scientific">Populus trichocarpa</name>
    <name type="common">Western balsam poplar</name>
    <name type="synonym">Populus balsamifera subsp. trichocarpa</name>
    <dbReference type="NCBI Taxonomy" id="3694"/>
    <lineage>
        <taxon>Eukaryota</taxon>
        <taxon>Viridiplantae</taxon>
        <taxon>Streptophyta</taxon>
        <taxon>Embryophyta</taxon>
        <taxon>Tracheophyta</taxon>
        <taxon>Spermatophyta</taxon>
        <taxon>Magnoliopsida</taxon>
        <taxon>eudicotyledons</taxon>
        <taxon>Gunneridae</taxon>
        <taxon>Pentapetalae</taxon>
        <taxon>rosids</taxon>
        <taxon>fabids</taxon>
        <taxon>Malpighiales</taxon>
        <taxon>Salicaceae</taxon>
        <taxon>Saliceae</taxon>
        <taxon>Populus</taxon>
    </lineage>
</organism>
<name>U5FSK1_POPTR</name>
<dbReference type="EMBL" id="KZ623339">
    <property type="protein sequence ID" value="PNS24167.1"/>
    <property type="molecule type" value="Genomic_DNA"/>
</dbReference>
<protein>
    <submittedName>
        <fullName evidence="1">Uncharacterized protein</fullName>
    </submittedName>
</protein>
<dbReference type="InParanoid" id="U5FSK1"/>
<dbReference type="AlphaFoldDB" id="U5FSK1"/>
<dbReference type="HOGENOM" id="CLU_199331_0_0_1"/>